<reference evidence="2" key="2">
    <citation type="submission" date="2022-08" db="UniProtKB">
        <authorList>
            <consortium name="EnsemblMetazoa"/>
        </authorList>
    </citation>
    <scope>IDENTIFICATION</scope>
    <source>
        <strain evidence="2">STECLA/ALBI9_A</strain>
    </source>
</reference>
<dbReference type="InterPro" id="IPR050373">
    <property type="entry name" value="Fibrinogen_C-term_domain"/>
</dbReference>
<feature type="region of interest" description="Disordered" evidence="1">
    <location>
        <begin position="100"/>
        <end position="169"/>
    </location>
</feature>
<protein>
    <submittedName>
        <fullName evidence="2">Fibrinogen C-terminal domain-containing protein</fullName>
    </submittedName>
</protein>
<dbReference type="Proteomes" id="UP000069272">
    <property type="component" value="Chromosome 2L"/>
</dbReference>
<dbReference type="STRING" id="7167.A0A182F402"/>
<dbReference type="InterPro" id="IPR014716">
    <property type="entry name" value="Fibrinogen_a/b/g_C_1"/>
</dbReference>
<reference evidence="2 3" key="1">
    <citation type="journal article" date="2017" name="G3 (Bethesda)">
        <title>The Physical Genome Mapping of Anopheles albimanus Corrected Scaffold Misassemblies and Identified Interarm Rearrangements in Genus Anopheles.</title>
        <authorList>
            <person name="Artemov G.N."/>
            <person name="Peery A.N."/>
            <person name="Jiang X."/>
            <person name="Tu Z."/>
            <person name="Stegniy V.N."/>
            <person name="Sharakhova M.V."/>
            <person name="Sharakhov I.V."/>
        </authorList>
    </citation>
    <scope>NUCLEOTIDE SEQUENCE [LARGE SCALE GENOMIC DNA]</scope>
    <source>
        <strain evidence="2 3">ALBI9_A</strain>
    </source>
</reference>
<dbReference type="AlphaFoldDB" id="A0A182F402"/>
<dbReference type="PROSITE" id="PS51406">
    <property type="entry name" value="FIBRINOGEN_C_2"/>
    <property type="match status" value="1"/>
</dbReference>
<sequence>MEKLGGGWIVVQHRFNGSVDFYRNWDRYRDGFGDLESEFWLGLEKMHQITKSRNYELVVEIKDFSGKYGYARYDGFQIGSESEEYRLKNLGSYSGTVAGHTESVELDGGNNPRQTVTEPVGSGLRGTLEELPKKHGTRGLTMSSRCRRPPFFGRNDNDDDDDDDDDENPRVRAKANSLLRKATHDGAWPRNISEGLVCGLASRFRKTERNGESATSTGITINNNHRTAKGSSKMATAKPICAIRRRMVVGSTVGSEEAGEKGEETLPGLLLVLLLGDGLGSFISKSSERTPFRVQGSQCSIRCRPQQQQQQIIEPSAS</sequence>
<feature type="compositionally biased region" description="Acidic residues" evidence="1">
    <location>
        <begin position="157"/>
        <end position="167"/>
    </location>
</feature>
<evidence type="ECO:0000256" key="1">
    <source>
        <dbReference type="SAM" id="MobiDB-lite"/>
    </source>
</evidence>
<dbReference type="InterPro" id="IPR002181">
    <property type="entry name" value="Fibrinogen_a/b/g_C_dom"/>
</dbReference>
<feature type="region of interest" description="Disordered" evidence="1">
    <location>
        <begin position="209"/>
        <end position="235"/>
    </location>
</feature>
<dbReference type="VEuPathDB" id="VectorBase:AALB001192"/>
<dbReference type="EnsemblMetazoa" id="AALB001192-RA">
    <property type="protein sequence ID" value="AALB001192-PA"/>
    <property type="gene ID" value="AALB001192"/>
</dbReference>
<dbReference type="SMART" id="SM00186">
    <property type="entry name" value="FBG"/>
    <property type="match status" value="1"/>
</dbReference>
<keyword evidence="3" id="KW-1185">Reference proteome</keyword>
<dbReference type="Pfam" id="PF00147">
    <property type="entry name" value="Fibrinogen_C"/>
    <property type="match status" value="1"/>
</dbReference>
<dbReference type="Gene3D" id="3.90.215.10">
    <property type="entry name" value="Gamma Fibrinogen, chain A, domain 1"/>
    <property type="match status" value="1"/>
</dbReference>
<evidence type="ECO:0000313" key="2">
    <source>
        <dbReference type="EnsemblMetazoa" id="AALB001192-PA"/>
    </source>
</evidence>
<dbReference type="InterPro" id="IPR036056">
    <property type="entry name" value="Fibrinogen-like_C"/>
</dbReference>
<dbReference type="PANTHER" id="PTHR19143">
    <property type="entry name" value="FIBRINOGEN/TENASCIN/ANGIOPOEITIN"/>
    <property type="match status" value="1"/>
</dbReference>
<proteinExistence type="predicted"/>
<accession>A0A182F402</accession>
<organism evidence="2 3">
    <name type="scientific">Anopheles albimanus</name>
    <name type="common">New world malaria mosquito</name>
    <dbReference type="NCBI Taxonomy" id="7167"/>
    <lineage>
        <taxon>Eukaryota</taxon>
        <taxon>Metazoa</taxon>
        <taxon>Ecdysozoa</taxon>
        <taxon>Arthropoda</taxon>
        <taxon>Hexapoda</taxon>
        <taxon>Insecta</taxon>
        <taxon>Pterygota</taxon>
        <taxon>Neoptera</taxon>
        <taxon>Endopterygota</taxon>
        <taxon>Diptera</taxon>
        <taxon>Nematocera</taxon>
        <taxon>Culicoidea</taxon>
        <taxon>Culicidae</taxon>
        <taxon>Anophelinae</taxon>
        <taxon>Anopheles</taxon>
    </lineage>
</organism>
<evidence type="ECO:0000313" key="3">
    <source>
        <dbReference type="Proteomes" id="UP000069272"/>
    </source>
</evidence>
<dbReference type="SUPFAM" id="SSF56496">
    <property type="entry name" value="Fibrinogen C-terminal domain-like"/>
    <property type="match status" value="1"/>
</dbReference>
<name>A0A182F402_ANOAL</name>
<dbReference type="GO" id="GO:0005615">
    <property type="term" value="C:extracellular space"/>
    <property type="evidence" value="ECO:0007669"/>
    <property type="project" value="TreeGrafter"/>
</dbReference>
<dbReference type="PANTHER" id="PTHR19143:SF327">
    <property type="entry name" value="FI21813P1-RELATED"/>
    <property type="match status" value="1"/>
</dbReference>
<feature type="compositionally biased region" description="Polar residues" evidence="1">
    <location>
        <begin position="212"/>
        <end position="234"/>
    </location>
</feature>